<dbReference type="Pfam" id="PF12079">
    <property type="entry name" value="DUF3558"/>
    <property type="match status" value="1"/>
</dbReference>
<feature type="chain" id="PRO_5047018705" evidence="2">
    <location>
        <begin position="21"/>
        <end position="186"/>
    </location>
</feature>
<evidence type="ECO:0000313" key="4">
    <source>
        <dbReference type="Proteomes" id="UP001156441"/>
    </source>
</evidence>
<dbReference type="InterPro" id="IPR024520">
    <property type="entry name" value="DUF3558"/>
</dbReference>
<accession>A0ABT2J4W2</accession>
<evidence type="ECO:0000256" key="1">
    <source>
        <dbReference type="SAM" id="MobiDB-lite"/>
    </source>
</evidence>
<dbReference type="PROSITE" id="PS51257">
    <property type="entry name" value="PROKAR_LIPOPROTEIN"/>
    <property type="match status" value="1"/>
</dbReference>
<keyword evidence="2" id="KW-0732">Signal</keyword>
<dbReference type="EMBL" id="JAFFZE010000006">
    <property type="protein sequence ID" value="MCT2582535.1"/>
    <property type="molecule type" value="Genomic_DNA"/>
</dbReference>
<proteinExistence type="predicted"/>
<evidence type="ECO:0000313" key="3">
    <source>
        <dbReference type="EMBL" id="MCT2582535.1"/>
    </source>
</evidence>
<feature type="region of interest" description="Disordered" evidence="1">
    <location>
        <begin position="26"/>
        <end position="53"/>
    </location>
</feature>
<reference evidence="3 4" key="1">
    <citation type="submission" date="2021-02" db="EMBL/GenBank/DDBJ databases">
        <title>Actinophytocola xerophila sp. nov., isolated from soil of cotton cropping field.</title>
        <authorList>
            <person name="Huang R."/>
            <person name="Chen X."/>
            <person name="Ge X."/>
            <person name="Liu W."/>
        </authorList>
    </citation>
    <scope>NUCLEOTIDE SEQUENCE [LARGE SCALE GENOMIC DNA]</scope>
    <source>
        <strain evidence="3 4">S1-96</strain>
    </source>
</reference>
<evidence type="ECO:0000256" key="2">
    <source>
        <dbReference type="SAM" id="SignalP"/>
    </source>
</evidence>
<comment type="caution">
    <text evidence="3">The sequence shown here is derived from an EMBL/GenBank/DDBJ whole genome shotgun (WGS) entry which is preliminary data.</text>
</comment>
<sequence length="186" mass="19218">MNRAVTAAALLCAAGLTVLAACGQSTAGEPMPSDVPAQEEQTSSEAPATEPDDYTLTDLCGLLEPDEAARLHAPSEGRPTNSVSTGADLCTWRGEMYLVAGAQPGGTTEGLESGPDQILEPAEVADMSALRKKTPSLKACELLFELPSDTLFSISAGPLSSGEGKYDSCAVVDEFAAITVPRVKDD</sequence>
<dbReference type="RefSeq" id="WP_260189879.1">
    <property type="nucleotide sequence ID" value="NZ_JAFFZE010000006.1"/>
</dbReference>
<organism evidence="3 4">
    <name type="scientific">Actinophytocola gossypii</name>
    <dbReference type="NCBI Taxonomy" id="2812003"/>
    <lineage>
        <taxon>Bacteria</taxon>
        <taxon>Bacillati</taxon>
        <taxon>Actinomycetota</taxon>
        <taxon>Actinomycetes</taxon>
        <taxon>Pseudonocardiales</taxon>
        <taxon>Pseudonocardiaceae</taxon>
    </lineage>
</organism>
<name>A0ABT2J4W2_9PSEU</name>
<dbReference type="Proteomes" id="UP001156441">
    <property type="component" value="Unassembled WGS sequence"/>
</dbReference>
<gene>
    <name evidence="3" type="ORF">JT362_05290</name>
</gene>
<feature type="signal peptide" evidence="2">
    <location>
        <begin position="1"/>
        <end position="20"/>
    </location>
</feature>
<protein>
    <submittedName>
        <fullName evidence="3">DUF3558 domain-containing protein</fullName>
    </submittedName>
</protein>
<keyword evidence="4" id="KW-1185">Reference proteome</keyword>